<keyword evidence="1" id="KW-0472">Membrane</keyword>
<proteinExistence type="predicted"/>
<dbReference type="AlphaFoldDB" id="A0A9P7UX51"/>
<evidence type="ECO:0000313" key="3">
    <source>
        <dbReference type="Proteomes" id="UP001049176"/>
    </source>
</evidence>
<organism evidence="2 3">
    <name type="scientific">Marasmius oreades</name>
    <name type="common">fairy-ring Marasmius</name>
    <dbReference type="NCBI Taxonomy" id="181124"/>
    <lineage>
        <taxon>Eukaryota</taxon>
        <taxon>Fungi</taxon>
        <taxon>Dikarya</taxon>
        <taxon>Basidiomycota</taxon>
        <taxon>Agaricomycotina</taxon>
        <taxon>Agaricomycetes</taxon>
        <taxon>Agaricomycetidae</taxon>
        <taxon>Agaricales</taxon>
        <taxon>Marasmiineae</taxon>
        <taxon>Marasmiaceae</taxon>
        <taxon>Marasmius</taxon>
    </lineage>
</organism>
<name>A0A9P7UX51_9AGAR</name>
<evidence type="ECO:0000256" key="1">
    <source>
        <dbReference type="SAM" id="Phobius"/>
    </source>
</evidence>
<dbReference type="EMBL" id="CM032182">
    <property type="protein sequence ID" value="KAG7096262.1"/>
    <property type="molecule type" value="Genomic_DNA"/>
</dbReference>
<evidence type="ECO:0000313" key="2">
    <source>
        <dbReference type="EMBL" id="KAG7096262.1"/>
    </source>
</evidence>
<reference evidence="2" key="1">
    <citation type="journal article" date="2021" name="Genome Biol. Evol.">
        <title>The assembled and annotated genome of the fairy-ring fungus Marasmius oreades.</title>
        <authorList>
            <person name="Hiltunen M."/>
            <person name="Ament-Velasquez S.L."/>
            <person name="Johannesson H."/>
        </authorList>
    </citation>
    <scope>NUCLEOTIDE SEQUENCE</scope>
    <source>
        <strain evidence="2">03SP1</strain>
    </source>
</reference>
<accession>A0A9P7UX51</accession>
<keyword evidence="1" id="KW-0812">Transmembrane</keyword>
<dbReference type="KEGG" id="more:E1B28_003710"/>
<comment type="caution">
    <text evidence="2">The sequence shown here is derived from an EMBL/GenBank/DDBJ whole genome shotgun (WGS) entry which is preliminary data.</text>
</comment>
<feature type="transmembrane region" description="Helical" evidence="1">
    <location>
        <begin position="267"/>
        <end position="287"/>
    </location>
</feature>
<gene>
    <name evidence="2" type="ORF">E1B28_003710</name>
</gene>
<keyword evidence="1" id="KW-1133">Transmembrane helix</keyword>
<dbReference type="Proteomes" id="UP001049176">
    <property type="component" value="Chromosome 2"/>
</dbReference>
<keyword evidence="3" id="KW-1185">Reference proteome</keyword>
<protein>
    <submittedName>
        <fullName evidence="2">Uncharacterized protein</fullName>
    </submittedName>
</protein>
<dbReference type="RefSeq" id="XP_043012732.1">
    <property type="nucleotide sequence ID" value="XM_043148140.1"/>
</dbReference>
<sequence length="306" mass="33979">MRNFQGASSISMQTAVFNEIGGNQITNHYAVQQRERTIYDEFKYILLGDVEMIQELGEIETQYGLGWNKEAPVRVVKMVSSALVHCGQGSKCMVLSYSGPAAEEASLGKGFSVNYSAKKSTDHATVWNQSVKSSSINIPQWMLLELVPLSHVWHDLHHLGRSYFVSLAQPGSKHKFRCDEDELWIDPKQGALIHGLRGPHCKHVLHLLMETLPMLSSLDLLQDDVLWTYLSGIKPLDREFDGNVVVLLARQFSSGGKPISSLKSQPIVHSALTGFTIAVGGMVWWGLGSSCLDCRVQMPDGAVRWV</sequence>
<dbReference type="GeneID" id="66072786"/>